<dbReference type="SUPFAM" id="SSF53383">
    <property type="entry name" value="PLP-dependent transferases"/>
    <property type="match status" value="1"/>
</dbReference>
<organism evidence="1">
    <name type="scientific">human gut metagenome</name>
    <dbReference type="NCBI Taxonomy" id="408170"/>
    <lineage>
        <taxon>unclassified sequences</taxon>
        <taxon>metagenomes</taxon>
        <taxon>organismal metagenomes</taxon>
    </lineage>
</organism>
<dbReference type="PANTHER" id="PTHR46577">
    <property type="entry name" value="HTH-TYPE TRANSCRIPTIONAL REGULATORY PROTEIN GABR"/>
    <property type="match status" value="1"/>
</dbReference>
<accession>K1S3D3</accession>
<name>K1S3D3_9ZZZZ</name>
<dbReference type="InterPro" id="IPR015424">
    <property type="entry name" value="PyrdxlP-dep_Trfase"/>
</dbReference>
<dbReference type="AlphaFoldDB" id="K1S3D3"/>
<sequence length="79" mass="8892">MTRRMELVAFAKRTGAYLLEDNFESEFNYEAPPTSSLFELAPECVLSVGTFSKVLFPSVRLGYIVAPRQLVASLCTQKR</sequence>
<feature type="non-terminal residue" evidence="1">
    <location>
        <position position="79"/>
    </location>
</feature>
<protein>
    <submittedName>
        <fullName evidence="1">Transcriptional regulator, GntR family with aminotransferase domain protein</fullName>
    </submittedName>
</protein>
<dbReference type="InterPro" id="IPR015421">
    <property type="entry name" value="PyrdxlP-dep_Trfase_major"/>
</dbReference>
<keyword evidence="1" id="KW-0032">Aminotransferase</keyword>
<dbReference type="PANTHER" id="PTHR46577:SF1">
    <property type="entry name" value="HTH-TYPE TRANSCRIPTIONAL REGULATORY PROTEIN GABR"/>
    <property type="match status" value="1"/>
</dbReference>
<dbReference type="InterPro" id="IPR051446">
    <property type="entry name" value="HTH_trans_reg/aminotransferase"/>
</dbReference>
<gene>
    <name evidence="1" type="ORF">LEA_18999</name>
</gene>
<dbReference type="EMBL" id="AJWY01013053">
    <property type="protein sequence ID" value="EKC48190.1"/>
    <property type="molecule type" value="Genomic_DNA"/>
</dbReference>
<keyword evidence="1" id="KW-0808">Transferase</keyword>
<reference evidence="1" key="1">
    <citation type="journal article" date="2013" name="Environ. Microbiol.">
        <title>Microbiota from the distal guts of lean and obese adolescents exhibit partial functional redundancy besides clear differences in community structure.</title>
        <authorList>
            <person name="Ferrer M."/>
            <person name="Ruiz A."/>
            <person name="Lanza F."/>
            <person name="Haange S.B."/>
            <person name="Oberbach A."/>
            <person name="Till H."/>
            <person name="Bargiela R."/>
            <person name="Campoy C."/>
            <person name="Segura M.T."/>
            <person name="Richter M."/>
            <person name="von Bergen M."/>
            <person name="Seifert J."/>
            <person name="Suarez A."/>
        </authorList>
    </citation>
    <scope>NUCLEOTIDE SEQUENCE</scope>
</reference>
<comment type="caution">
    <text evidence="1">The sequence shown here is derived from an EMBL/GenBank/DDBJ whole genome shotgun (WGS) entry which is preliminary data.</text>
</comment>
<proteinExistence type="predicted"/>
<evidence type="ECO:0000313" key="1">
    <source>
        <dbReference type="EMBL" id="EKC48190.1"/>
    </source>
</evidence>
<dbReference type="GO" id="GO:0008483">
    <property type="term" value="F:transaminase activity"/>
    <property type="evidence" value="ECO:0007669"/>
    <property type="project" value="UniProtKB-KW"/>
</dbReference>
<dbReference type="Gene3D" id="3.40.640.10">
    <property type="entry name" value="Type I PLP-dependent aspartate aminotransferase-like (Major domain)"/>
    <property type="match status" value="1"/>
</dbReference>